<sequence length="128" mass="14416">MEHGEWFGLVFVYSQSTTIRLSGSALGHGASGGARNRDRRILADLRADSLATVPPTTGSYEKEEVVHDGEEKEKKNEKEKRNEKKMKKKKRRRRGRKQNEEEIVRGLESSSTSHSGTRNVLCCSSRGL</sequence>
<dbReference type="EMBL" id="BLXT01001405">
    <property type="protein sequence ID" value="GFN85395.1"/>
    <property type="molecule type" value="Genomic_DNA"/>
</dbReference>
<feature type="compositionally biased region" description="Basic and acidic residues" evidence="1">
    <location>
        <begin position="60"/>
        <end position="82"/>
    </location>
</feature>
<dbReference type="AlphaFoldDB" id="A0AAV3YQ17"/>
<reference evidence="2 3" key="1">
    <citation type="journal article" date="2021" name="Elife">
        <title>Chloroplast acquisition without the gene transfer in kleptoplastic sea slugs, Plakobranchus ocellatus.</title>
        <authorList>
            <person name="Maeda T."/>
            <person name="Takahashi S."/>
            <person name="Yoshida T."/>
            <person name="Shimamura S."/>
            <person name="Takaki Y."/>
            <person name="Nagai Y."/>
            <person name="Toyoda A."/>
            <person name="Suzuki Y."/>
            <person name="Arimoto A."/>
            <person name="Ishii H."/>
            <person name="Satoh N."/>
            <person name="Nishiyama T."/>
            <person name="Hasebe M."/>
            <person name="Maruyama T."/>
            <person name="Minagawa J."/>
            <person name="Obokata J."/>
            <person name="Shigenobu S."/>
        </authorList>
    </citation>
    <scope>NUCLEOTIDE SEQUENCE [LARGE SCALE GENOMIC DNA]</scope>
</reference>
<evidence type="ECO:0000256" key="1">
    <source>
        <dbReference type="SAM" id="MobiDB-lite"/>
    </source>
</evidence>
<protein>
    <submittedName>
        <fullName evidence="2">Uncharacterized protein</fullName>
    </submittedName>
</protein>
<gene>
    <name evidence="2" type="ORF">PoB_001190100</name>
</gene>
<name>A0AAV3YQ17_9GAST</name>
<feature type="compositionally biased region" description="Polar residues" evidence="1">
    <location>
        <begin position="108"/>
        <end position="118"/>
    </location>
</feature>
<comment type="caution">
    <text evidence="2">The sequence shown here is derived from an EMBL/GenBank/DDBJ whole genome shotgun (WGS) entry which is preliminary data.</text>
</comment>
<evidence type="ECO:0000313" key="3">
    <source>
        <dbReference type="Proteomes" id="UP000735302"/>
    </source>
</evidence>
<feature type="region of interest" description="Disordered" evidence="1">
    <location>
        <begin position="46"/>
        <end position="128"/>
    </location>
</feature>
<organism evidence="2 3">
    <name type="scientific">Plakobranchus ocellatus</name>
    <dbReference type="NCBI Taxonomy" id="259542"/>
    <lineage>
        <taxon>Eukaryota</taxon>
        <taxon>Metazoa</taxon>
        <taxon>Spiralia</taxon>
        <taxon>Lophotrochozoa</taxon>
        <taxon>Mollusca</taxon>
        <taxon>Gastropoda</taxon>
        <taxon>Heterobranchia</taxon>
        <taxon>Euthyneura</taxon>
        <taxon>Panpulmonata</taxon>
        <taxon>Sacoglossa</taxon>
        <taxon>Placobranchoidea</taxon>
        <taxon>Plakobranchidae</taxon>
        <taxon>Plakobranchus</taxon>
    </lineage>
</organism>
<keyword evidence="3" id="KW-1185">Reference proteome</keyword>
<dbReference type="Proteomes" id="UP000735302">
    <property type="component" value="Unassembled WGS sequence"/>
</dbReference>
<proteinExistence type="predicted"/>
<accession>A0AAV3YQ17</accession>
<evidence type="ECO:0000313" key="2">
    <source>
        <dbReference type="EMBL" id="GFN85395.1"/>
    </source>
</evidence>
<feature type="compositionally biased region" description="Basic residues" evidence="1">
    <location>
        <begin position="83"/>
        <end position="96"/>
    </location>
</feature>